<dbReference type="EMBL" id="PUHQ01000159">
    <property type="protein sequence ID" value="KAG0654155.1"/>
    <property type="molecule type" value="Genomic_DNA"/>
</dbReference>
<keyword evidence="9" id="KW-1133">Transmembrane helix</keyword>
<feature type="domain" description="CCR4-NOT transcription complex subunit 1 HEAT repeat" evidence="14">
    <location>
        <begin position="1443"/>
        <end position="1589"/>
    </location>
</feature>
<proteinExistence type="predicted"/>
<evidence type="ECO:0000313" key="16">
    <source>
        <dbReference type="EMBL" id="KAG0654155.1"/>
    </source>
</evidence>
<gene>
    <name evidence="16" type="ORF">C6P46_001866</name>
</gene>
<keyword evidence="9" id="KW-0812">Transmembrane</keyword>
<reference evidence="16 17" key="1">
    <citation type="submission" date="2020-11" db="EMBL/GenBank/DDBJ databases">
        <title>Kefir isolates.</title>
        <authorList>
            <person name="Marcisauskas S."/>
            <person name="Kim Y."/>
            <person name="Blasche S."/>
        </authorList>
    </citation>
    <scope>NUCLEOTIDE SEQUENCE [LARGE SCALE GENOMIC DNA]</scope>
    <source>
        <strain evidence="16 17">KR</strain>
    </source>
</reference>
<dbReference type="InterPro" id="IPR038535">
    <property type="entry name" value="CNOT1_TTP_bind_sf"/>
</dbReference>
<dbReference type="PANTHER" id="PTHR13162:SF8">
    <property type="entry name" value="CCR4-NOT TRANSCRIPTION COMPLEX SUBUNIT 1"/>
    <property type="match status" value="1"/>
</dbReference>
<comment type="subcellular location">
    <subcellularLocation>
        <location evidence="1">Nucleus</location>
    </subcellularLocation>
</comment>
<feature type="domain" description="CCR4-NOT transcription complex subunit 1-like NOT1 connector" evidence="15">
    <location>
        <begin position="2450"/>
        <end position="2634"/>
    </location>
</feature>
<dbReference type="GO" id="GO:0017148">
    <property type="term" value="P:negative regulation of translation"/>
    <property type="evidence" value="ECO:0007669"/>
    <property type="project" value="InterPro"/>
</dbReference>
<dbReference type="Gene3D" id="1.25.40.840">
    <property type="entry name" value="CCR4-NOT transcription complex subunit 1 TTP binding domain"/>
    <property type="match status" value="1"/>
</dbReference>
<evidence type="ECO:0000256" key="3">
    <source>
        <dbReference type="ARBA" id="ARBA00023015"/>
    </source>
</evidence>
<evidence type="ECO:0000259" key="15">
    <source>
        <dbReference type="Pfam" id="PF25097"/>
    </source>
</evidence>
<protein>
    <recommendedName>
        <fullName evidence="7">General negative regulator of transcription subunit 1</fullName>
    </recommendedName>
</protein>
<keyword evidence="9" id="KW-0472">Membrane</keyword>
<dbReference type="GO" id="GO:0030015">
    <property type="term" value="C:CCR4-NOT core complex"/>
    <property type="evidence" value="ECO:0007669"/>
    <property type="project" value="InterPro"/>
</dbReference>
<comment type="function">
    <text evidence="6">Acts as a component of the CCR4-NOT core complex, which in the nucleus seems to be a general transcription factor, and in the cytoplasm the major mRNA deadenylase involved in mRNA turnover. The NOT protein subcomplex negatively regulates the basal and activated transcription of many genes. Preferentially affects TC-type TATA element-dependent transcription. Could directly or indirectly inhibit component(s) of the general transcription machinery.</text>
</comment>
<evidence type="ECO:0000259" key="14">
    <source>
        <dbReference type="Pfam" id="PF16418"/>
    </source>
</evidence>
<feature type="region of interest" description="Disordered" evidence="8">
    <location>
        <begin position="102"/>
        <end position="123"/>
    </location>
</feature>
<feature type="domain" description="CCR4-NOT transcription complex subunit 1 TTP binding" evidence="13">
    <location>
        <begin position="1633"/>
        <end position="1792"/>
    </location>
</feature>
<evidence type="ECO:0000259" key="11">
    <source>
        <dbReference type="Pfam" id="PF12842"/>
    </source>
</evidence>
<evidence type="ECO:0000259" key="12">
    <source>
        <dbReference type="Pfam" id="PF16415"/>
    </source>
</evidence>
<dbReference type="Gene3D" id="3.90.550.10">
    <property type="entry name" value="Spore Coat Polysaccharide Biosynthesis Protein SpsA, Chain A"/>
    <property type="match status" value="1"/>
</dbReference>
<dbReference type="Pfam" id="PF04054">
    <property type="entry name" value="Not1"/>
    <property type="match status" value="1"/>
</dbReference>
<comment type="caution">
    <text evidence="16">The sequence shown here is derived from an EMBL/GenBank/DDBJ whole genome shotgun (WGS) entry which is preliminary data.</text>
</comment>
<dbReference type="Gene3D" id="1.25.40.790">
    <property type="match status" value="1"/>
</dbReference>
<feature type="region of interest" description="Disordered" evidence="8">
    <location>
        <begin position="1"/>
        <end position="82"/>
    </location>
</feature>
<feature type="region of interest" description="Disordered" evidence="8">
    <location>
        <begin position="146"/>
        <end position="184"/>
    </location>
</feature>
<keyword evidence="2" id="KW-0678">Repressor</keyword>
<dbReference type="SUPFAM" id="SSF53448">
    <property type="entry name" value="Nucleotide-diphospho-sugar transferases"/>
    <property type="match status" value="1"/>
</dbReference>
<dbReference type="InterPro" id="IPR040398">
    <property type="entry name" value="Not1"/>
</dbReference>
<dbReference type="Pfam" id="PF16418">
    <property type="entry name" value="CNOT1_HEAT"/>
    <property type="match status" value="1"/>
</dbReference>
<dbReference type="InterPro" id="IPR032193">
    <property type="entry name" value="CNOT1_TTP_bind"/>
</dbReference>
<evidence type="ECO:0000313" key="17">
    <source>
        <dbReference type="Proteomes" id="UP000777482"/>
    </source>
</evidence>
<evidence type="ECO:0000256" key="9">
    <source>
        <dbReference type="SAM" id="Phobius"/>
    </source>
</evidence>
<feature type="region of interest" description="Disordered" evidence="8">
    <location>
        <begin position="819"/>
        <end position="856"/>
    </location>
</feature>
<organism evidence="16 17">
    <name type="scientific">Rhodotorula mucilaginosa</name>
    <name type="common">Yeast</name>
    <name type="synonym">Rhodotorula rubra</name>
    <dbReference type="NCBI Taxonomy" id="5537"/>
    <lineage>
        <taxon>Eukaryota</taxon>
        <taxon>Fungi</taxon>
        <taxon>Dikarya</taxon>
        <taxon>Basidiomycota</taxon>
        <taxon>Pucciniomycotina</taxon>
        <taxon>Microbotryomycetes</taxon>
        <taxon>Sporidiobolales</taxon>
        <taxon>Sporidiobolaceae</taxon>
        <taxon>Rhodotorula</taxon>
    </lineage>
</organism>
<evidence type="ECO:0000256" key="1">
    <source>
        <dbReference type="ARBA" id="ARBA00004123"/>
    </source>
</evidence>
<dbReference type="InterPro" id="IPR007196">
    <property type="entry name" value="CCR4-Not_Not1_C"/>
</dbReference>
<feature type="region of interest" description="Disordered" evidence="8">
    <location>
        <begin position="246"/>
        <end position="270"/>
    </location>
</feature>
<evidence type="ECO:0000259" key="13">
    <source>
        <dbReference type="Pfam" id="PF16417"/>
    </source>
</evidence>
<keyword evidence="17" id="KW-1185">Reference proteome</keyword>
<dbReference type="GO" id="GO:0060090">
    <property type="term" value="F:molecular adaptor activity"/>
    <property type="evidence" value="ECO:0007669"/>
    <property type="project" value="TreeGrafter"/>
</dbReference>
<dbReference type="InterPro" id="IPR024557">
    <property type="entry name" value="CNOT1_dom_4"/>
</dbReference>
<feature type="domain" description="CCR4-NOT transcription complex subunit 1" evidence="11">
    <location>
        <begin position="2200"/>
        <end position="2343"/>
    </location>
</feature>
<evidence type="ECO:0000256" key="2">
    <source>
        <dbReference type="ARBA" id="ARBA00022491"/>
    </source>
</evidence>
<dbReference type="Gene3D" id="1.25.40.180">
    <property type="match status" value="1"/>
</dbReference>
<feature type="compositionally biased region" description="Low complexity" evidence="8">
    <location>
        <begin position="918"/>
        <end position="940"/>
    </location>
</feature>
<dbReference type="Gene3D" id="1.25.40.800">
    <property type="match status" value="1"/>
</dbReference>
<evidence type="ECO:0000256" key="8">
    <source>
        <dbReference type="SAM" id="MobiDB-lite"/>
    </source>
</evidence>
<evidence type="ECO:0000256" key="5">
    <source>
        <dbReference type="ARBA" id="ARBA00023242"/>
    </source>
</evidence>
<accession>A0A9P6VSA9</accession>
<keyword evidence="5" id="KW-0539">Nucleus</keyword>
<dbReference type="InterPro" id="IPR029044">
    <property type="entry name" value="Nucleotide-diphossugar_trans"/>
</dbReference>
<dbReference type="Pfam" id="PF16417">
    <property type="entry name" value="CNOT1_TTP_bind"/>
    <property type="match status" value="1"/>
</dbReference>
<dbReference type="FunFam" id="1.25.40.180:FF:000012">
    <property type="entry name" value="Ccr4-Not transcription complex subunit"/>
    <property type="match status" value="1"/>
</dbReference>
<dbReference type="GO" id="GO:0000932">
    <property type="term" value="C:P-body"/>
    <property type="evidence" value="ECO:0007669"/>
    <property type="project" value="TreeGrafter"/>
</dbReference>
<keyword evidence="4" id="KW-0804">Transcription</keyword>
<feature type="domain" description="CCR4-NOT transcription complex subunit 1 CAF1-binding" evidence="12">
    <location>
        <begin position="1845"/>
        <end position="2062"/>
    </location>
</feature>
<dbReference type="GO" id="GO:0005634">
    <property type="term" value="C:nucleus"/>
    <property type="evidence" value="ECO:0007669"/>
    <property type="project" value="UniProtKB-SubCell"/>
</dbReference>
<dbReference type="CDD" id="cd20710">
    <property type="entry name" value="NOT1_connector"/>
    <property type="match status" value="1"/>
</dbReference>
<feature type="transmembrane region" description="Helical" evidence="9">
    <location>
        <begin position="191"/>
        <end position="209"/>
    </location>
</feature>
<sequence length="3192" mass="346197">MQARNHSHAANSGQESLHPPPPPRSSTPVGSPNPAGTGGLLFPPAITSATPAPATTPTPTSAHFPRQLAHSSVPSTDPPLDSPLLSDHAFRWSASLANWITGQQHPRRRQPQRPSLTLHNSRRGKSPWWDRFVALWWVKPDPTAPPTPRFPRHLPSDATTTAGGGGGGADPPQTAYNSAQKKKRKQWNRNGLVQLVFVLLFLLGLFELFQSGTNTGRKRSQRRRRVDSAKMNLAHRDPHKLLAQLVPTSPPSRYSTRINPPGADSEDSSLLTEDPLAQDLEMYEEASEVGDTTAIVLHWKRTDNVRLVVAHLCRYTFFDSVLVWNNNPEIQLTHKTFAASRCPASKLRIYNSPRNLLFIARFLACAQADTPYCYFQDDDWLVRPLRALYTQFGRDPEGPVVVQTSDQVSMLFGLEWCFYNNPLHTCFSWVGTGAFTSRQHVDRFLSLSTLLAYPRDELAHADNSFTTFQNEPPYVVTTSELEPLPTPFGHSDGEGIRRNKEYIQKGLVRLSAYLGARFPLAELSDSEKAAHALTPLLTVSPAPYRSSLSPPLPPHPWSHHARSACLETDSCLFLTNIQLLPPPDASQYPGPEKVKGGLEEWEEAMGWVARGWTEGEERWREEERWASQWGYGNAVDGDPSTAFRSPDLIHTGDYLGLLLIAPVDPSVTRSATLHVILEDAQRVLLEGGGGGGGRIQVEVSADGYKWTRARAVASSGTKSPPLFTCSGPRFSSTLPSPSLPNSILVSREARRLIATERAADQSSTALSRWWTRTRRRRKSRPQECTVTVSSGLFEGEGGGDGGGGSGWKAIRIVVVVPAGSGSREGPPPGLWPPGGAGATAQPPSGSAPNGQQPATLASGASTSLLTIVRAQIVFLLSTLSEDNFVKNRDEIRSLIDLHGPAPHAHLIRRLIQGASSLLSSSSSTGSGSSPASPQSAQASQPPSPELHLRLLASEIQRCARDPTLAERFRDAVLEGAADGPNGSDSVLRAVSSLSSLLASHPSLNDLSPLERLVFATPFLTLLYPPTSAAAPLGLKRALGLDAARIVRQALPGALEQLGAPAKGPRDLAELSPLPISRLLAILLSDLYLGESPPAPNVASPERAFSDEERRAIVLAAVRGRLGPEVGAQALAHAFNEIAFDEQRPPSPIAALVRLAPIPQLSSPELVRSILSKFGGLQAEDAHTGGGGVEMRVAQQMFEVVEYASREGEAGRGGAGGSSGIDVATWIRAVHELQPSLRWGDVVRGYDSPLRAASLPEHHFGLRAFAAILQNSPSPQPTAEDPHANPVVSPPGLVSNPGGTSAISGLWTPWVNPALQFSLIDRLVYLASSPAPAGPPGVDTSSPSPSFILSNLASVHRVVSLEDAAQSGPAIKALAQSVQNSPWNAFELIKTLVNLGGEGIQGGANGEVAARVHELLDRGCKANPELVLIALTQVEKPWNAIHSELVARLLSTFLTGHPAHQLVFLRLYQIDRHFLFAALRDFYAESEMNVTRIVDIAQDLKALDQVLELRPFVLALDLAALASRREYLNLEKWLTSQFQVHGSQLVRTALEFVGHKVQHELRRQEVDNPPEPTTLALNAATIAVFMRVLRAHHELFTGGDVELFKEVRTQCLQLHPRLMNFSPKNTDSEPGMAVTAFSPEIEAECDALYKRMYEQEISVDKVVTALRQAKESDNQHDHEFFACFLHGLFDEHRFFNTYPANELALTASLFGDLIQYHLIDFVPLGIAVRYVLDALRNPPDSNWFRFGIQALARFQSRLSEWPQLAHSILSIPHVQQLHPDVANIARQALLQREENGGGGTAPGGVDIGSMVGDALEPATAEQQPLEPERHAFTAIRVEEDGGDPDAPDEQTSDKILFIVNNLAPTNFENKVQDMLDRIEPVHFAWFAHYLVAQRVSIEPNNHQLYQQFLEALKMPALVKRVLYETFVKLATLLNSDKTVQSSTERTLLKNLGSWLGGLTLAKDKPIKHSNIAFKQLLIEGYDSNRLIVAIPFVCKVLEQCSKSRVFRPPNPWLMAILRLLVELYQFAELKLNLKFEIEVLCKSLDIDLKDVEPTDILRNRSQEIAAREAQAAGQAQAQAAALAAAAAGGAQPGMSSASVELALANLAAQQQQQQQQQQQLGGHELEEHALRAGFGNAPAGAAHHALPAAGSQGEAGRVPPMLGSNQAGYSLSLQDTVSAALQNLPALVVFNSQLPMFATNPALKRVVCLAIDRAIREIIAPVVERSVTIAGISTRELTMKDFAMEGDEGKMATAAHLMVQSLAGSLALVTCKEPLRLSMVAHVRTLLLQNGFTDENLPEQAVLVVVAENLDLACSVVEKVAMDKAILEVDEGLAPAYLSRRSHRERSREAFWDTAAMAASHYSGMLPDPLRLKLGGLSPPQLQVYEDFARLRATLPPAVDGRNGAMYADSPALAPAVTAPQIAAAAAIAADTVLLSGPQVMEKFASLIAELDKALAAEAPASNLTGVAQDSELRRLLQQIPLVAASSLAIDETALACSQKVVQLLYRSETTLARDTYVFLLDRLCAISAKVAKEVTMWLVYAEDERKFNVPVTVALLQSRFINVAELDLQLAKSIVRDFRPSVVDFVAGLLAACLAEVPPVATREQFANSFEALNQAVREGKATDAARSLLQDIQKASTASVRDLSAGDKLPSAEEPAVREQLTACFGEWVRLYQQSFNVEKSFVEFVVQLQKQGILKGEEISSLFFRVCAEVSIDSYIKNKAAGGTPATGIFQPIDAFARLITFMIKYHADPTGVNNDKAKVVYLTKTLSIVVLVIADSHETLGIHFQAKPGFRFFSSLLSNLAAVESHLGQAYQPILVALSHSLTTLSPSLFPGFSFSFLALTSHPRLMPKLLNGESREGEVAFTRLLTSNLRFLAPSLRQGRLRDGARALYLGTQRLLLVLLHDYPSYLSRAAYALLDAIPSNCVQMINIVTSSFPVEQSHLPDPLAPGLSLESLPESQRVPQILVDYTAALSAAGMKPILDQYLAAGEPAQVPSHLLSRLERSGSTSDVKGAPTVNVPLINSLVLHLASVALNQHKAQKGQVGFDAESCPFKLLRQLVYEAGPELRYYLVVALVNHLRFPSAHTTWSHRALLALFAGANEECQEGILRVVLERTIASRPTPWGLLATFGALLQTQQAAIAAILAKLPNERGSAEFTAVIGDLAARASATPAAANNAGAANAPPPPALNA</sequence>
<feature type="compositionally biased region" description="Low complexity" evidence="8">
    <location>
        <begin position="838"/>
        <end position="848"/>
    </location>
</feature>
<dbReference type="InterPro" id="IPR055454">
    <property type="entry name" value="CNOT1-like_NOT1_connector"/>
</dbReference>
<dbReference type="Pfam" id="PF25097">
    <property type="entry name" value="ARM_Cnot1"/>
    <property type="match status" value="1"/>
</dbReference>
<feature type="domain" description="CCR4-Not complex component Not1 C-terminal" evidence="10">
    <location>
        <begin position="2802"/>
        <end position="3141"/>
    </location>
</feature>
<dbReference type="InterPro" id="IPR032194">
    <property type="entry name" value="CNOT1_HEAT"/>
</dbReference>
<dbReference type="GO" id="GO:0000289">
    <property type="term" value="P:nuclear-transcribed mRNA poly(A) tail shortening"/>
    <property type="evidence" value="ECO:0007669"/>
    <property type="project" value="UniProtKB-ARBA"/>
</dbReference>
<dbReference type="Pfam" id="PF16415">
    <property type="entry name" value="CNOT1_CAF1_bind"/>
    <property type="match status" value="1"/>
</dbReference>
<feature type="region of interest" description="Disordered" evidence="8">
    <location>
        <begin position="1271"/>
        <end position="1292"/>
    </location>
</feature>
<name>A0A9P6VSA9_RHOMI</name>
<evidence type="ECO:0000256" key="7">
    <source>
        <dbReference type="ARBA" id="ARBA00074459"/>
    </source>
</evidence>
<feature type="compositionally biased region" description="Low complexity" evidence="8">
    <location>
        <begin position="43"/>
        <end position="62"/>
    </location>
</feature>
<dbReference type="PANTHER" id="PTHR13162">
    <property type="entry name" value="CCR4-NOT TRANSCRIPTION COMPLEX"/>
    <property type="match status" value="1"/>
</dbReference>
<keyword evidence="3" id="KW-0805">Transcription regulation</keyword>
<dbReference type="OrthoDB" id="1933107at2759"/>
<evidence type="ECO:0000256" key="4">
    <source>
        <dbReference type="ARBA" id="ARBA00023163"/>
    </source>
</evidence>
<dbReference type="Pfam" id="PF12842">
    <property type="entry name" value="DUF3819"/>
    <property type="match status" value="1"/>
</dbReference>
<evidence type="ECO:0000259" key="10">
    <source>
        <dbReference type="Pfam" id="PF04054"/>
    </source>
</evidence>
<dbReference type="InterPro" id="IPR032191">
    <property type="entry name" value="CNOT1_CAF1_bind"/>
</dbReference>
<evidence type="ECO:0000256" key="6">
    <source>
        <dbReference type="ARBA" id="ARBA00059181"/>
    </source>
</evidence>
<feature type="region of interest" description="Disordered" evidence="8">
    <location>
        <begin position="918"/>
        <end position="943"/>
    </location>
</feature>
<dbReference type="Proteomes" id="UP000777482">
    <property type="component" value="Unassembled WGS sequence"/>
</dbReference>